<organism evidence="5 6">
    <name type="scientific">Halobaculum gomorrense</name>
    <dbReference type="NCBI Taxonomy" id="43928"/>
    <lineage>
        <taxon>Archaea</taxon>
        <taxon>Methanobacteriati</taxon>
        <taxon>Methanobacteriota</taxon>
        <taxon>Stenosarchaea group</taxon>
        <taxon>Halobacteria</taxon>
        <taxon>Halobacteriales</taxon>
        <taxon>Haloferacaceae</taxon>
        <taxon>Halobaculum</taxon>
    </lineage>
</organism>
<dbReference type="AlphaFoldDB" id="A0A1M5TFM7"/>
<proteinExistence type="predicted"/>
<dbReference type="InterPro" id="IPR036388">
    <property type="entry name" value="WH-like_DNA-bd_sf"/>
</dbReference>
<accession>A0A1M5TFM7</accession>
<dbReference type="Gene3D" id="1.10.10.10">
    <property type="entry name" value="Winged helix-like DNA-binding domain superfamily/Winged helix DNA-binding domain"/>
    <property type="match status" value="1"/>
</dbReference>
<dbReference type="PANTHER" id="PTHR33204">
    <property type="entry name" value="TRANSCRIPTIONAL REGULATOR, MARR FAMILY"/>
    <property type="match status" value="1"/>
</dbReference>
<dbReference type="EMBL" id="FQWV01000008">
    <property type="protein sequence ID" value="SHH49557.1"/>
    <property type="molecule type" value="Genomic_DNA"/>
</dbReference>
<dbReference type="Proteomes" id="UP000184357">
    <property type="component" value="Unassembled WGS sequence"/>
</dbReference>
<evidence type="ECO:0000313" key="5">
    <source>
        <dbReference type="EMBL" id="SHH49557.1"/>
    </source>
</evidence>
<dbReference type="STRING" id="43928.SAMN05443636_2692"/>
<name>A0A1M5TFM7_9EURY</name>
<dbReference type="Pfam" id="PF01638">
    <property type="entry name" value="HxlR"/>
    <property type="match status" value="1"/>
</dbReference>
<keyword evidence="6" id="KW-1185">Reference proteome</keyword>
<dbReference type="GO" id="GO:0003677">
    <property type="term" value="F:DNA binding"/>
    <property type="evidence" value="ECO:0007669"/>
    <property type="project" value="UniProtKB-KW"/>
</dbReference>
<evidence type="ECO:0000256" key="2">
    <source>
        <dbReference type="ARBA" id="ARBA00023125"/>
    </source>
</evidence>
<dbReference type="SUPFAM" id="SSF46785">
    <property type="entry name" value="Winged helix' DNA-binding domain"/>
    <property type="match status" value="1"/>
</dbReference>
<sequence length="122" mass="13674">MSSTESRLTHGWNGTVAHPQASLISMTDLFGRKWCPVVLYRVLRDGPMGFSELKRDIDGISGKMLTESLDTLETGYGLVERSVVSDRPFRVTYEPTERGESLDPLLGEMLDWATEHMDPEVA</sequence>
<keyword evidence="1" id="KW-0805">Transcription regulation</keyword>
<dbReference type="PROSITE" id="PS51118">
    <property type="entry name" value="HTH_HXLR"/>
    <property type="match status" value="1"/>
</dbReference>
<dbReference type="InterPro" id="IPR002577">
    <property type="entry name" value="HTH_HxlR"/>
</dbReference>
<evidence type="ECO:0000313" key="6">
    <source>
        <dbReference type="Proteomes" id="UP000184357"/>
    </source>
</evidence>
<keyword evidence="3" id="KW-0804">Transcription</keyword>
<dbReference type="OrthoDB" id="10490at2157"/>
<feature type="domain" description="HTH hxlR-type" evidence="4">
    <location>
        <begin position="18"/>
        <end position="121"/>
    </location>
</feature>
<protein>
    <submittedName>
        <fullName evidence="5">Transcriptional regulator, HxlR family</fullName>
    </submittedName>
</protein>
<reference evidence="5 6" key="1">
    <citation type="submission" date="2016-11" db="EMBL/GenBank/DDBJ databases">
        <authorList>
            <person name="Jaros S."/>
            <person name="Januszkiewicz K."/>
            <person name="Wedrychowicz H."/>
        </authorList>
    </citation>
    <scope>NUCLEOTIDE SEQUENCE [LARGE SCALE GENOMIC DNA]</scope>
    <source>
        <strain evidence="5 6">DSM 9297</strain>
    </source>
</reference>
<gene>
    <name evidence="5" type="ORF">SAMN05443636_2692</name>
</gene>
<dbReference type="InterPro" id="IPR036390">
    <property type="entry name" value="WH_DNA-bd_sf"/>
</dbReference>
<keyword evidence="2" id="KW-0238">DNA-binding</keyword>
<evidence type="ECO:0000256" key="1">
    <source>
        <dbReference type="ARBA" id="ARBA00023015"/>
    </source>
</evidence>
<evidence type="ECO:0000259" key="4">
    <source>
        <dbReference type="PROSITE" id="PS51118"/>
    </source>
</evidence>
<dbReference type="RefSeq" id="WP_079991650.1">
    <property type="nucleotide sequence ID" value="NZ_FQWV01000008.1"/>
</dbReference>
<evidence type="ECO:0000256" key="3">
    <source>
        <dbReference type="ARBA" id="ARBA00023163"/>
    </source>
</evidence>
<dbReference type="PANTHER" id="PTHR33204:SF18">
    <property type="entry name" value="TRANSCRIPTIONAL REGULATORY PROTEIN"/>
    <property type="match status" value="1"/>
</dbReference>